<evidence type="ECO:0000313" key="3">
    <source>
        <dbReference type="Proteomes" id="UP000759103"/>
    </source>
</evidence>
<dbReference type="Proteomes" id="UP000759103">
    <property type="component" value="Unassembled WGS sequence"/>
</dbReference>
<proteinExistence type="predicted"/>
<name>A0ABS7BPP5_9SPHN</name>
<gene>
    <name evidence="2" type="ORF">KZ820_12615</name>
</gene>
<feature type="chain" id="PRO_5045523973" description="Secreted protein" evidence="1">
    <location>
        <begin position="27"/>
        <end position="128"/>
    </location>
</feature>
<organism evidence="2 3">
    <name type="scientific">Sphingomonas citri</name>
    <dbReference type="NCBI Taxonomy" id="2862499"/>
    <lineage>
        <taxon>Bacteria</taxon>
        <taxon>Pseudomonadati</taxon>
        <taxon>Pseudomonadota</taxon>
        <taxon>Alphaproteobacteria</taxon>
        <taxon>Sphingomonadales</taxon>
        <taxon>Sphingomonadaceae</taxon>
        <taxon>Sphingomonas</taxon>
    </lineage>
</organism>
<sequence length="128" mass="13200">MRPRPIAAVAAALALVLDVAAPSAHAASFYCDADPHAYLAVGGNGYVYTGVSNGSGIAITAICSLSSADGNVTPQACSAWYAMLLTQRTAGGKALPHFNTDDPGNGTLTGCTDFKSWEHHTPYFIPAQ</sequence>
<evidence type="ECO:0008006" key="4">
    <source>
        <dbReference type="Google" id="ProtNLM"/>
    </source>
</evidence>
<comment type="caution">
    <text evidence="2">The sequence shown here is derived from an EMBL/GenBank/DDBJ whole genome shotgun (WGS) entry which is preliminary data.</text>
</comment>
<evidence type="ECO:0000313" key="2">
    <source>
        <dbReference type="EMBL" id="MBW6531579.1"/>
    </source>
</evidence>
<keyword evidence="3" id="KW-1185">Reference proteome</keyword>
<protein>
    <recommendedName>
        <fullName evidence="4">Secreted protein</fullName>
    </recommendedName>
</protein>
<dbReference type="RefSeq" id="WP_219748980.1">
    <property type="nucleotide sequence ID" value="NZ_JAHXZN010000004.1"/>
</dbReference>
<evidence type="ECO:0000256" key="1">
    <source>
        <dbReference type="SAM" id="SignalP"/>
    </source>
</evidence>
<keyword evidence="1" id="KW-0732">Signal</keyword>
<accession>A0ABS7BPP5</accession>
<dbReference type="EMBL" id="JAHXZN010000004">
    <property type="protein sequence ID" value="MBW6531579.1"/>
    <property type="molecule type" value="Genomic_DNA"/>
</dbReference>
<reference evidence="2 3" key="1">
    <citation type="submission" date="2021-07" db="EMBL/GenBank/DDBJ databases">
        <title>Sphingomonas sp.</title>
        <authorList>
            <person name="Feng G."/>
            <person name="Li J."/>
            <person name="Pan M."/>
        </authorList>
    </citation>
    <scope>NUCLEOTIDE SEQUENCE [LARGE SCALE GENOMIC DNA]</scope>
    <source>
        <strain evidence="2 3">RRHST34</strain>
    </source>
</reference>
<feature type="signal peptide" evidence="1">
    <location>
        <begin position="1"/>
        <end position="26"/>
    </location>
</feature>